<dbReference type="HOGENOM" id="CLU_1248328_0_0_2"/>
<sequence length="224" mass="25755">MRYVVTVGEHINHIFRNGEVILPKRISEGNSQISSAVVLYSIREDATKEYREIVLSKVKDAEEGFKGLGIPVAVIEVKEPYLFQERIEEFKKLIIPETVINITGGRRIVGYELLYAAVLVRNENPEAIKSVFYVTEKGGVIEFPVVDPKVQLTPLELQILKLAQDYIKRRRRPPSLTELRNQLELINDSTYSTPFISEYVSRLERKGYIKKEKRGRKKLVVPLV</sequence>
<dbReference type="Pfam" id="PF01726">
    <property type="entry name" value="LexA_DNA_bind"/>
    <property type="match status" value="1"/>
</dbReference>
<keyword evidence="3" id="KW-1185">Reference proteome</keyword>
<feature type="domain" description="LexA repressor DNA-binding" evidence="1">
    <location>
        <begin position="151"/>
        <end position="211"/>
    </location>
</feature>
<dbReference type="PATRIC" id="fig|593117.10.peg.1288"/>
<dbReference type="AlphaFoldDB" id="C5A6D0"/>
<evidence type="ECO:0000259" key="1">
    <source>
        <dbReference type="Pfam" id="PF01726"/>
    </source>
</evidence>
<proteinExistence type="predicted"/>
<name>C5A6D0_THEGJ</name>
<dbReference type="eggNOG" id="arCOG01446">
    <property type="taxonomic scope" value="Archaea"/>
</dbReference>
<accession>C5A6D0</accession>
<evidence type="ECO:0000313" key="3">
    <source>
        <dbReference type="Proteomes" id="UP000001488"/>
    </source>
</evidence>
<organism evidence="2 3">
    <name type="scientific">Thermococcus gammatolerans (strain DSM 15229 / JCM 11827 / EJ3)</name>
    <dbReference type="NCBI Taxonomy" id="593117"/>
    <lineage>
        <taxon>Archaea</taxon>
        <taxon>Methanobacteriati</taxon>
        <taxon>Methanobacteriota</taxon>
        <taxon>Thermococci</taxon>
        <taxon>Thermococcales</taxon>
        <taxon>Thermococcaceae</taxon>
        <taxon>Thermococcus</taxon>
    </lineage>
</organism>
<dbReference type="Proteomes" id="UP000001488">
    <property type="component" value="Chromosome"/>
</dbReference>
<dbReference type="InterPro" id="IPR006199">
    <property type="entry name" value="LexA_DNA-bd_dom"/>
</dbReference>
<evidence type="ECO:0000313" key="2">
    <source>
        <dbReference type="EMBL" id="ACS33792.1"/>
    </source>
</evidence>
<gene>
    <name evidence="2" type="ordered locus">TGAM_1290</name>
</gene>
<dbReference type="SUPFAM" id="SSF46785">
    <property type="entry name" value="Winged helix' DNA-binding domain"/>
    <property type="match status" value="1"/>
</dbReference>
<dbReference type="InterPro" id="IPR036390">
    <property type="entry name" value="WH_DNA-bd_sf"/>
</dbReference>
<dbReference type="PaxDb" id="593117-TGAM_1290"/>
<protein>
    <submittedName>
        <fullName evidence="2">DNA binding protein, putative</fullName>
    </submittedName>
</protein>
<dbReference type="OrthoDB" id="86244at2157"/>
<reference evidence="2 3" key="1">
    <citation type="journal article" date="2007" name="Genome Biol.">
        <title>Genome analysis and genome-wide proteomics of Thermococcus gammatolerans, the most radioresistant organism known amongst the Archaea.</title>
        <authorList>
            <person name="Zivanovic Y."/>
            <person name="Armengaud J."/>
            <person name="Lagorce A."/>
            <person name="Leplat C."/>
            <person name="Guerin P."/>
            <person name="Dutertre M."/>
            <person name="Anthouard V."/>
            <person name="Forterre P."/>
            <person name="Wincker P."/>
            <person name="Confalonieri F."/>
        </authorList>
    </citation>
    <scope>NUCLEOTIDE SEQUENCE [LARGE SCALE GENOMIC DNA]</scope>
    <source>
        <strain evidence="3">DSM 15229 / JCM 11827 / EJ3</strain>
    </source>
</reference>
<dbReference type="InterPro" id="IPR036388">
    <property type="entry name" value="WH-like_DNA-bd_sf"/>
</dbReference>
<dbReference type="GeneID" id="7988349"/>
<dbReference type="STRING" id="593117.TGAM_1290"/>
<dbReference type="KEGG" id="tga:TGAM_1290"/>
<dbReference type="GO" id="GO:0006508">
    <property type="term" value="P:proteolysis"/>
    <property type="evidence" value="ECO:0007669"/>
    <property type="project" value="InterPro"/>
</dbReference>
<dbReference type="RefSeq" id="WP_015858904.1">
    <property type="nucleotide sequence ID" value="NC_012804.1"/>
</dbReference>
<dbReference type="Gene3D" id="1.10.10.10">
    <property type="entry name" value="Winged helix-like DNA-binding domain superfamily/Winged helix DNA-binding domain"/>
    <property type="match status" value="1"/>
</dbReference>
<dbReference type="GO" id="GO:0004252">
    <property type="term" value="F:serine-type endopeptidase activity"/>
    <property type="evidence" value="ECO:0007669"/>
    <property type="project" value="InterPro"/>
</dbReference>
<dbReference type="EMBL" id="CP001398">
    <property type="protein sequence ID" value="ACS33792.1"/>
    <property type="molecule type" value="Genomic_DNA"/>
</dbReference>